<name>A0A834TD18_9FABA</name>
<evidence type="ECO:0000313" key="2">
    <source>
        <dbReference type="EMBL" id="KAF7814919.1"/>
    </source>
</evidence>
<feature type="region of interest" description="Disordered" evidence="1">
    <location>
        <begin position="33"/>
        <end position="72"/>
    </location>
</feature>
<comment type="caution">
    <text evidence="2">The sequence shown here is derived from an EMBL/GenBank/DDBJ whole genome shotgun (WGS) entry which is preliminary data.</text>
</comment>
<accession>A0A834TD18</accession>
<protein>
    <submittedName>
        <fullName evidence="2">Uncharacterized protein</fullName>
    </submittedName>
</protein>
<evidence type="ECO:0000256" key="1">
    <source>
        <dbReference type="SAM" id="MobiDB-lite"/>
    </source>
</evidence>
<dbReference type="EMBL" id="JAAIUW010000009">
    <property type="protein sequence ID" value="KAF7814919.1"/>
    <property type="molecule type" value="Genomic_DNA"/>
</dbReference>
<evidence type="ECO:0000313" key="3">
    <source>
        <dbReference type="Proteomes" id="UP000634136"/>
    </source>
</evidence>
<keyword evidence="3" id="KW-1185">Reference proteome</keyword>
<feature type="compositionally biased region" description="Basic and acidic residues" evidence="1">
    <location>
        <begin position="49"/>
        <end position="72"/>
    </location>
</feature>
<organism evidence="2 3">
    <name type="scientific">Senna tora</name>
    <dbReference type="NCBI Taxonomy" id="362788"/>
    <lineage>
        <taxon>Eukaryota</taxon>
        <taxon>Viridiplantae</taxon>
        <taxon>Streptophyta</taxon>
        <taxon>Embryophyta</taxon>
        <taxon>Tracheophyta</taxon>
        <taxon>Spermatophyta</taxon>
        <taxon>Magnoliopsida</taxon>
        <taxon>eudicotyledons</taxon>
        <taxon>Gunneridae</taxon>
        <taxon>Pentapetalae</taxon>
        <taxon>rosids</taxon>
        <taxon>fabids</taxon>
        <taxon>Fabales</taxon>
        <taxon>Fabaceae</taxon>
        <taxon>Caesalpinioideae</taxon>
        <taxon>Cassia clade</taxon>
        <taxon>Senna</taxon>
    </lineage>
</organism>
<feature type="compositionally biased region" description="Polar residues" evidence="1">
    <location>
        <begin position="33"/>
        <end position="47"/>
    </location>
</feature>
<sequence>MNSAGVQHDQIAYLNDGVEDMDLDVCEEQDQTNEAVNTSDGQGTIQHSDVVHDTQEEQLGRGRRDKRPSTRFHDYVTHTIKDFLSQYNC</sequence>
<dbReference type="Proteomes" id="UP000634136">
    <property type="component" value="Unassembled WGS sequence"/>
</dbReference>
<dbReference type="AlphaFoldDB" id="A0A834TD18"/>
<gene>
    <name evidence="2" type="ORF">G2W53_028888</name>
</gene>
<proteinExistence type="predicted"/>
<reference evidence="2" key="1">
    <citation type="submission" date="2020-09" db="EMBL/GenBank/DDBJ databases">
        <title>Genome-Enabled Discovery of Anthraquinone Biosynthesis in Senna tora.</title>
        <authorList>
            <person name="Kang S.-H."/>
            <person name="Pandey R.P."/>
            <person name="Lee C.-M."/>
            <person name="Sim J.-S."/>
            <person name="Jeong J.-T."/>
            <person name="Choi B.-S."/>
            <person name="Jung M."/>
            <person name="Ginzburg D."/>
            <person name="Zhao K."/>
            <person name="Won S.Y."/>
            <person name="Oh T.-J."/>
            <person name="Yu Y."/>
            <person name="Kim N.-H."/>
            <person name="Lee O.R."/>
            <person name="Lee T.-H."/>
            <person name="Bashyal P."/>
            <person name="Kim T.-S."/>
            <person name="Lee W.-H."/>
            <person name="Kawkins C."/>
            <person name="Kim C.-K."/>
            <person name="Kim J.S."/>
            <person name="Ahn B.O."/>
            <person name="Rhee S.Y."/>
            <person name="Sohng J.K."/>
        </authorList>
    </citation>
    <scope>NUCLEOTIDE SEQUENCE</scope>
    <source>
        <tissue evidence="2">Leaf</tissue>
    </source>
</reference>